<evidence type="ECO:0000256" key="7">
    <source>
        <dbReference type="ARBA" id="ARBA00022729"/>
    </source>
</evidence>
<keyword evidence="10" id="KW-0472">Membrane</keyword>
<organism evidence="13 14">
    <name type="scientific">Paenalkalicoccus suaedae</name>
    <dbReference type="NCBI Taxonomy" id="2592382"/>
    <lineage>
        <taxon>Bacteria</taxon>
        <taxon>Bacillati</taxon>
        <taxon>Bacillota</taxon>
        <taxon>Bacilli</taxon>
        <taxon>Bacillales</taxon>
        <taxon>Bacillaceae</taxon>
        <taxon>Paenalkalicoccus</taxon>
    </lineage>
</organism>
<evidence type="ECO:0000256" key="10">
    <source>
        <dbReference type="RuleBase" id="RU367119"/>
    </source>
</evidence>
<feature type="domain" description="PBP" evidence="12">
    <location>
        <begin position="54"/>
        <end position="312"/>
    </location>
</feature>
<gene>
    <name evidence="13" type="ORF">FLK61_34750</name>
</gene>
<reference evidence="14" key="1">
    <citation type="submission" date="2019-07" db="EMBL/GenBank/DDBJ databases">
        <title>Bacillus alkalisoli sp. nov. isolated from saline soil.</title>
        <authorList>
            <person name="Sun J.-Q."/>
            <person name="Xu L."/>
        </authorList>
    </citation>
    <scope>NUCLEOTIDE SEQUENCE [LARGE SCALE GENOMIC DNA]</scope>
    <source>
        <strain evidence="14">M4U3P1</strain>
    </source>
</reference>
<dbReference type="InterPro" id="IPR024370">
    <property type="entry name" value="PBP_domain"/>
</dbReference>
<dbReference type="CDD" id="cd13654">
    <property type="entry name" value="PBP2_phosphate_like_2"/>
    <property type="match status" value="1"/>
</dbReference>
<dbReference type="SUPFAM" id="SSF53850">
    <property type="entry name" value="Periplasmic binding protein-like II"/>
    <property type="match status" value="1"/>
</dbReference>
<feature type="compositionally biased region" description="Low complexity" evidence="11">
    <location>
        <begin position="6"/>
        <end position="41"/>
    </location>
</feature>
<keyword evidence="14" id="KW-1185">Reference proteome</keyword>
<dbReference type="GO" id="GO:0006817">
    <property type="term" value="P:phosphate ion transport"/>
    <property type="evidence" value="ECO:0007669"/>
    <property type="project" value="UniProtKB-UniRule"/>
</dbReference>
<comment type="function">
    <text evidence="1">Part of the ABC transporter complex PstSACB involved in phosphate import.</text>
</comment>
<comment type="subunit">
    <text evidence="4 10">The complex is composed of two ATP-binding proteins (PstB), two transmembrane proteins (PstC and PstA) and a solute-binding protein (PstS).</text>
</comment>
<keyword evidence="5 10" id="KW-0813">Transport</keyword>
<evidence type="ECO:0000313" key="14">
    <source>
        <dbReference type="Proteomes" id="UP000318138"/>
    </source>
</evidence>
<dbReference type="NCBIfam" id="TIGR02136">
    <property type="entry name" value="ptsS_2"/>
    <property type="match status" value="1"/>
</dbReference>
<evidence type="ECO:0000256" key="6">
    <source>
        <dbReference type="ARBA" id="ARBA00022592"/>
    </source>
</evidence>
<dbReference type="PANTHER" id="PTHR30570:SF1">
    <property type="entry name" value="PHOSPHATE-BINDING PROTEIN PSTS"/>
    <property type="match status" value="1"/>
</dbReference>
<protein>
    <recommendedName>
        <fullName evidence="10">Phosphate-binding protein</fullName>
    </recommendedName>
</protein>
<evidence type="ECO:0000256" key="5">
    <source>
        <dbReference type="ARBA" id="ARBA00022448"/>
    </source>
</evidence>
<evidence type="ECO:0000313" key="13">
    <source>
        <dbReference type="EMBL" id="QKS73281.1"/>
    </source>
</evidence>
<comment type="function">
    <text evidence="10">Involved in the system for phosphate transport across the cytoplasmic membrane.</text>
</comment>
<accession>A0A859FKF3</accession>
<dbReference type="PANTHER" id="PTHR30570">
    <property type="entry name" value="PERIPLASMIC PHOSPHATE BINDING COMPONENT OF PHOSPHATE ABC TRANSPORTER"/>
    <property type="match status" value="1"/>
</dbReference>
<evidence type="ECO:0000256" key="1">
    <source>
        <dbReference type="ARBA" id="ARBA00002841"/>
    </source>
</evidence>
<evidence type="ECO:0000256" key="8">
    <source>
        <dbReference type="ARBA" id="ARBA00023139"/>
    </source>
</evidence>
<dbReference type="InterPro" id="IPR011862">
    <property type="entry name" value="Phos-bd"/>
</dbReference>
<dbReference type="KEGG" id="psua:FLK61_34750"/>
<sequence>MALAACGNNDADNGAVNNAPANNGAANEATDNMNADNGADNMNEEPNNAGNDAAAEELSGSIAIDGSGTVYPLMARIAEEYMINEQQGVSVEVSRAGTSAGMQRFVNGETDLSNASREIRDEELEELEANGIESMELKVALDGLTLVTHPDNDWASEMTQEDIETLFVSGNFADNDEVMWSDVNPEWPEEQINFYGPNENHGTYEFFVDEIIEEQDLPSTINLQQEYSTLVELISEDENSLGFFGFGYYVNNSDRLQAVSVDFGEGPVEPSLDTIAEDGEYGPYTRPVFTNVSVTAANEKPEVMDFVTYVLSGAANEFAGETGFAPLPQEEQDEALEQLQSMQ</sequence>
<keyword evidence="9 10" id="KW-0449">Lipoprotein</keyword>
<dbReference type="AlphaFoldDB" id="A0A859FKF3"/>
<keyword evidence="6 10" id="KW-0592">Phosphate transport</keyword>
<evidence type="ECO:0000256" key="2">
    <source>
        <dbReference type="ARBA" id="ARBA00004193"/>
    </source>
</evidence>
<evidence type="ECO:0000259" key="12">
    <source>
        <dbReference type="Pfam" id="PF12849"/>
    </source>
</evidence>
<name>A0A859FKF3_9BACI</name>
<dbReference type="EMBL" id="CP041372">
    <property type="protein sequence ID" value="QKS73281.1"/>
    <property type="molecule type" value="Genomic_DNA"/>
</dbReference>
<feature type="region of interest" description="Disordered" evidence="11">
    <location>
        <begin position="6"/>
        <end position="52"/>
    </location>
</feature>
<proteinExistence type="inferred from homology"/>
<evidence type="ECO:0000256" key="4">
    <source>
        <dbReference type="ARBA" id="ARBA00011529"/>
    </source>
</evidence>
<keyword evidence="8 10" id="KW-0564">Palmitate</keyword>
<evidence type="ECO:0000256" key="9">
    <source>
        <dbReference type="ARBA" id="ARBA00023288"/>
    </source>
</evidence>
<keyword evidence="10" id="KW-1003">Cell membrane</keyword>
<evidence type="ECO:0000256" key="11">
    <source>
        <dbReference type="SAM" id="MobiDB-lite"/>
    </source>
</evidence>
<dbReference type="GO" id="GO:0005886">
    <property type="term" value="C:plasma membrane"/>
    <property type="evidence" value="ECO:0007669"/>
    <property type="project" value="UniProtKB-SubCell"/>
</dbReference>
<keyword evidence="7" id="KW-0732">Signal</keyword>
<dbReference type="InterPro" id="IPR050811">
    <property type="entry name" value="Phosphate_ABC_transporter"/>
</dbReference>
<dbReference type="Gene3D" id="3.40.190.10">
    <property type="entry name" value="Periplasmic binding protein-like II"/>
    <property type="match status" value="2"/>
</dbReference>
<comment type="subcellular location">
    <subcellularLocation>
        <location evidence="2 10">Cell membrane</location>
        <topology evidence="2 10">Lipid-anchor</topology>
    </subcellularLocation>
</comment>
<dbReference type="GO" id="GO:0042301">
    <property type="term" value="F:phosphate ion binding"/>
    <property type="evidence" value="ECO:0007669"/>
    <property type="project" value="UniProtKB-UniRule"/>
</dbReference>
<comment type="similarity">
    <text evidence="3 10">Belongs to the PstS family.</text>
</comment>
<dbReference type="Proteomes" id="UP000318138">
    <property type="component" value="Chromosome"/>
</dbReference>
<evidence type="ECO:0000256" key="3">
    <source>
        <dbReference type="ARBA" id="ARBA00008725"/>
    </source>
</evidence>
<dbReference type="Pfam" id="PF12849">
    <property type="entry name" value="PBP_like_2"/>
    <property type="match status" value="1"/>
</dbReference>